<dbReference type="Gene3D" id="1.10.3330.10">
    <property type="entry name" value="Oxo-4-hydroxy-4-carboxy-5-ureidoimidazoline decarboxylase"/>
    <property type="match status" value="1"/>
</dbReference>
<dbReference type="SUPFAM" id="SSF158694">
    <property type="entry name" value="UraD-Like"/>
    <property type="match status" value="1"/>
</dbReference>
<dbReference type="PANTHER" id="PTHR43466">
    <property type="entry name" value="2-OXO-4-HYDROXY-4-CARBOXY-5-UREIDOIMIDAZOLINE DECARBOXYLASE-RELATED"/>
    <property type="match status" value="1"/>
</dbReference>
<dbReference type="GO" id="GO:0000255">
    <property type="term" value="P:allantoin metabolic process"/>
    <property type="evidence" value="ECO:0007669"/>
    <property type="project" value="InterPro"/>
</dbReference>
<dbReference type="HOGENOM" id="CLU_092522_1_1_3"/>
<dbReference type="EC" id="4.1.1.97" evidence="3"/>
<organism evidence="8 9">
    <name type="scientific">Chamaesiphon minutus (strain ATCC 27169 / PCC 6605)</name>
    <dbReference type="NCBI Taxonomy" id="1173020"/>
    <lineage>
        <taxon>Bacteria</taxon>
        <taxon>Bacillati</taxon>
        <taxon>Cyanobacteriota</taxon>
        <taxon>Cyanophyceae</taxon>
        <taxon>Gomontiellales</taxon>
        <taxon>Chamaesiphonaceae</taxon>
        <taxon>Chamaesiphon</taxon>
    </lineage>
</organism>
<dbReference type="InterPro" id="IPR036778">
    <property type="entry name" value="OHCU_decarboxylase_sf"/>
</dbReference>
<evidence type="ECO:0000256" key="4">
    <source>
        <dbReference type="ARBA" id="ARBA00022631"/>
    </source>
</evidence>
<dbReference type="UniPathway" id="UPA00394">
    <property type="reaction ID" value="UER00652"/>
</dbReference>
<evidence type="ECO:0000313" key="8">
    <source>
        <dbReference type="EMBL" id="AFY92133.1"/>
    </source>
</evidence>
<evidence type="ECO:0000256" key="2">
    <source>
        <dbReference type="ARBA" id="ARBA00004754"/>
    </source>
</evidence>
<dbReference type="eggNOG" id="COG3195">
    <property type="taxonomic scope" value="Bacteria"/>
</dbReference>
<keyword evidence="6" id="KW-0456">Lyase</keyword>
<feature type="domain" description="Oxo-4-hydroxy-4-carboxy-5-ureidoimidazoline decarboxylase" evidence="7">
    <location>
        <begin position="9"/>
        <end position="160"/>
    </location>
</feature>
<dbReference type="OrthoDB" id="9800909at2"/>
<comment type="pathway">
    <text evidence="2">Purine metabolism; urate degradation; (S)-allantoin from urate: step 3/3.</text>
</comment>
<dbReference type="RefSeq" id="WP_015158327.1">
    <property type="nucleotide sequence ID" value="NC_019697.1"/>
</dbReference>
<evidence type="ECO:0000256" key="6">
    <source>
        <dbReference type="ARBA" id="ARBA00023239"/>
    </source>
</evidence>
<gene>
    <name evidence="8" type="ORF">Cha6605_0872</name>
</gene>
<evidence type="ECO:0000256" key="5">
    <source>
        <dbReference type="ARBA" id="ARBA00022793"/>
    </source>
</evidence>
<keyword evidence="9" id="KW-1185">Reference proteome</keyword>
<dbReference type="EMBL" id="CP003600">
    <property type="protein sequence ID" value="AFY92133.1"/>
    <property type="molecule type" value="Genomic_DNA"/>
</dbReference>
<dbReference type="STRING" id="1173020.Cha6605_0872"/>
<name>K9UBW7_CHAP6</name>
<dbReference type="PANTHER" id="PTHR43466:SF1">
    <property type="entry name" value="2-OXO-4-HYDROXY-4-CARBOXY-5-UREIDOIMIDAZOLINE DECARBOXYLASE-RELATED"/>
    <property type="match status" value="1"/>
</dbReference>
<reference evidence="8 9" key="1">
    <citation type="submission" date="2012-05" db="EMBL/GenBank/DDBJ databases">
        <title>Finished chromosome of genome of Chamaesiphon sp. PCC 6605.</title>
        <authorList>
            <consortium name="US DOE Joint Genome Institute"/>
            <person name="Gugger M."/>
            <person name="Coursin T."/>
            <person name="Rippka R."/>
            <person name="Tandeau De Marsac N."/>
            <person name="Huntemann M."/>
            <person name="Wei C.-L."/>
            <person name="Han J."/>
            <person name="Detter J.C."/>
            <person name="Han C."/>
            <person name="Tapia R."/>
            <person name="Chen A."/>
            <person name="Kyrpides N."/>
            <person name="Mavromatis K."/>
            <person name="Markowitz V."/>
            <person name="Szeto E."/>
            <person name="Ivanova N."/>
            <person name="Pagani I."/>
            <person name="Pati A."/>
            <person name="Goodwin L."/>
            <person name="Nordberg H.P."/>
            <person name="Cantor M.N."/>
            <person name="Hua S.X."/>
            <person name="Woyke T."/>
            <person name="Kerfeld C.A."/>
        </authorList>
    </citation>
    <scope>NUCLEOTIDE SEQUENCE [LARGE SCALE GENOMIC DNA]</scope>
    <source>
        <strain evidence="9">ATCC 27169 / PCC 6605</strain>
    </source>
</reference>
<evidence type="ECO:0000256" key="1">
    <source>
        <dbReference type="ARBA" id="ARBA00001163"/>
    </source>
</evidence>
<protein>
    <recommendedName>
        <fullName evidence="3">2-oxo-4-hydroxy-4-carboxy-5-ureidoimidazoline decarboxylase</fullName>
        <ecNumber evidence="3">4.1.1.97</ecNumber>
    </recommendedName>
</protein>
<dbReference type="Pfam" id="PF09349">
    <property type="entry name" value="OHCU_decarbox"/>
    <property type="match status" value="1"/>
</dbReference>
<dbReference type="AlphaFoldDB" id="K9UBW7"/>
<dbReference type="NCBIfam" id="TIGR03164">
    <property type="entry name" value="UHCUDC"/>
    <property type="match status" value="1"/>
</dbReference>
<proteinExistence type="predicted"/>
<keyword evidence="4" id="KW-0659">Purine metabolism</keyword>
<dbReference type="KEGG" id="cmp:Cha6605_0872"/>
<evidence type="ECO:0000256" key="3">
    <source>
        <dbReference type="ARBA" id="ARBA00012257"/>
    </source>
</evidence>
<dbReference type="InterPro" id="IPR017580">
    <property type="entry name" value="OHCU_decarboxylase-1"/>
</dbReference>
<evidence type="ECO:0000313" key="9">
    <source>
        <dbReference type="Proteomes" id="UP000010366"/>
    </source>
</evidence>
<dbReference type="GO" id="GO:0006144">
    <property type="term" value="P:purine nucleobase metabolic process"/>
    <property type="evidence" value="ECO:0007669"/>
    <property type="project" value="UniProtKB-KW"/>
</dbReference>
<dbReference type="GO" id="GO:0019628">
    <property type="term" value="P:urate catabolic process"/>
    <property type="evidence" value="ECO:0007669"/>
    <property type="project" value="UniProtKB-UniPathway"/>
</dbReference>
<dbReference type="InterPro" id="IPR018020">
    <property type="entry name" value="OHCU_decarboxylase"/>
</dbReference>
<sequence>MIYSLSQLNQMDRPQFIQALGEVFEHTPTVASQVWDRRPFISIEQLHQQMMDVVFSFDLGQKLALVRAHPDLGSKVKMAAASVQEQAGVGLDRLSASEFVGFQQLNQSYLERFDFPFIIAVKNHSKQSILEAFDRRLQNSADEELDTAIEEISQIARFRLLAIVDRVESHIS</sequence>
<dbReference type="GO" id="GO:0051997">
    <property type="term" value="F:2-oxo-4-hydroxy-4-carboxy-5-ureidoimidazoline decarboxylase activity"/>
    <property type="evidence" value="ECO:0007669"/>
    <property type="project" value="UniProtKB-EC"/>
</dbReference>
<accession>K9UBW7</accession>
<comment type="catalytic activity">
    <reaction evidence="1">
        <text>5-hydroxy-2-oxo-4-ureido-2,5-dihydro-1H-imidazole-5-carboxylate + H(+) = (S)-allantoin + CO2</text>
        <dbReference type="Rhea" id="RHEA:26301"/>
        <dbReference type="ChEBI" id="CHEBI:15378"/>
        <dbReference type="ChEBI" id="CHEBI:15678"/>
        <dbReference type="ChEBI" id="CHEBI:16526"/>
        <dbReference type="ChEBI" id="CHEBI:58639"/>
        <dbReference type="EC" id="4.1.1.97"/>
    </reaction>
</comment>
<keyword evidence="5" id="KW-0210">Decarboxylase</keyword>
<evidence type="ECO:0000259" key="7">
    <source>
        <dbReference type="Pfam" id="PF09349"/>
    </source>
</evidence>
<dbReference type="Proteomes" id="UP000010366">
    <property type="component" value="Chromosome"/>
</dbReference>